<dbReference type="PANTHER" id="PTHR43065">
    <property type="entry name" value="SENSOR HISTIDINE KINASE"/>
    <property type="match status" value="1"/>
</dbReference>
<feature type="domain" description="Histidine kinase" evidence="10">
    <location>
        <begin position="357"/>
        <end position="568"/>
    </location>
</feature>
<evidence type="ECO:0000256" key="3">
    <source>
        <dbReference type="ARBA" id="ARBA00022553"/>
    </source>
</evidence>
<dbReference type="AlphaFoldDB" id="A0A1V1P9S9"/>
<gene>
    <name evidence="11" type="ORF">OMM_02367</name>
</gene>
<dbReference type="Gene3D" id="3.30.450.20">
    <property type="entry name" value="PAS domain"/>
    <property type="match status" value="1"/>
</dbReference>
<dbReference type="Pfam" id="PF00512">
    <property type="entry name" value="HisKA"/>
    <property type="match status" value="1"/>
</dbReference>
<dbReference type="NCBIfam" id="TIGR00229">
    <property type="entry name" value="sensory_box"/>
    <property type="match status" value="1"/>
</dbReference>
<evidence type="ECO:0000313" key="12">
    <source>
        <dbReference type="Proteomes" id="UP000189670"/>
    </source>
</evidence>
<dbReference type="EMBL" id="ATBP01000248">
    <property type="protein sequence ID" value="ETR71611.1"/>
    <property type="molecule type" value="Genomic_DNA"/>
</dbReference>
<keyword evidence="5" id="KW-0547">Nucleotide-binding</keyword>
<dbReference type="Pfam" id="PF00989">
    <property type="entry name" value="PAS"/>
    <property type="match status" value="1"/>
</dbReference>
<proteinExistence type="predicted"/>
<keyword evidence="6 11" id="KW-0418">Kinase</keyword>
<dbReference type="PRINTS" id="PR00344">
    <property type="entry name" value="BCTRLSENSOR"/>
</dbReference>
<keyword evidence="8" id="KW-0902">Two-component regulatory system</keyword>
<dbReference type="Gene3D" id="3.30.565.10">
    <property type="entry name" value="Histidine kinase-like ATPase, C-terminal domain"/>
    <property type="match status" value="1"/>
</dbReference>
<dbReference type="InterPro" id="IPR004358">
    <property type="entry name" value="Sig_transdc_His_kin-like_C"/>
</dbReference>
<keyword evidence="9" id="KW-1133">Transmembrane helix</keyword>
<dbReference type="InterPro" id="IPR000014">
    <property type="entry name" value="PAS"/>
</dbReference>
<dbReference type="Gene3D" id="1.10.287.130">
    <property type="match status" value="1"/>
</dbReference>
<dbReference type="SMART" id="SM00388">
    <property type="entry name" value="HisKA"/>
    <property type="match status" value="1"/>
</dbReference>
<dbReference type="GO" id="GO:0000155">
    <property type="term" value="F:phosphorelay sensor kinase activity"/>
    <property type="evidence" value="ECO:0007669"/>
    <property type="project" value="InterPro"/>
</dbReference>
<dbReference type="GO" id="GO:0005524">
    <property type="term" value="F:ATP binding"/>
    <property type="evidence" value="ECO:0007669"/>
    <property type="project" value="UniProtKB-KW"/>
</dbReference>
<dbReference type="SMART" id="SM00387">
    <property type="entry name" value="HATPase_c"/>
    <property type="match status" value="1"/>
</dbReference>
<dbReference type="Pfam" id="PF25323">
    <property type="entry name" value="6TM_PilS"/>
    <property type="match status" value="1"/>
</dbReference>
<evidence type="ECO:0000256" key="9">
    <source>
        <dbReference type="SAM" id="Phobius"/>
    </source>
</evidence>
<keyword evidence="7" id="KW-0067">ATP-binding</keyword>
<comment type="catalytic activity">
    <reaction evidence="1">
        <text>ATP + protein L-histidine = ADP + protein N-phospho-L-histidine.</text>
        <dbReference type="EC" id="2.7.13.3"/>
    </reaction>
</comment>
<dbReference type="GO" id="GO:0006355">
    <property type="term" value="P:regulation of DNA-templated transcription"/>
    <property type="evidence" value="ECO:0007669"/>
    <property type="project" value="InterPro"/>
</dbReference>
<evidence type="ECO:0000256" key="7">
    <source>
        <dbReference type="ARBA" id="ARBA00022840"/>
    </source>
</evidence>
<dbReference type="InterPro" id="IPR036097">
    <property type="entry name" value="HisK_dim/P_sf"/>
</dbReference>
<feature type="transmembrane region" description="Helical" evidence="9">
    <location>
        <begin position="106"/>
        <end position="135"/>
    </location>
</feature>
<feature type="transmembrane region" description="Helical" evidence="9">
    <location>
        <begin position="180"/>
        <end position="204"/>
    </location>
</feature>
<evidence type="ECO:0000256" key="6">
    <source>
        <dbReference type="ARBA" id="ARBA00022777"/>
    </source>
</evidence>
<reference evidence="12" key="1">
    <citation type="submission" date="2012-11" db="EMBL/GenBank/DDBJ databases">
        <authorList>
            <person name="Lucero-Rivera Y.E."/>
            <person name="Tovar-Ramirez D."/>
        </authorList>
    </citation>
    <scope>NUCLEOTIDE SEQUENCE [LARGE SCALE GENOMIC DNA]</scope>
    <source>
        <strain evidence="12">Araruama</strain>
    </source>
</reference>
<evidence type="ECO:0000256" key="1">
    <source>
        <dbReference type="ARBA" id="ARBA00000085"/>
    </source>
</evidence>
<keyword evidence="9" id="KW-0472">Membrane</keyword>
<evidence type="ECO:0000256" key="4">
    <source>
        <dbReference type="ARBA" id="ARBA00022679"/>
    </source>
</evidence>
<protein>
    <recommendedName>
        <fullName evidence="2">histidine kinase</fullName>
        <ecNumber evidence="2">2.7.13.3</ecNumber>
    </recommendedName>
</protein>
<evidence type="ECO:0000256" key="5">
    <source>
        <dbReference type="ARBA" id="ARBA00022741"/>
    </source>
</evidence>
<dbReference type="Proteomes" id="UP000189670">
    <property type="component" value="Unassembled WGS sequence"/>
</dbReference>
<name>A0A1V1P9S9_9BACT</name>
<dbReference type="SUPFAM" id="SSF55785">
    <property type="entry name" value="PYP-like sensor domain (PAS domain)"/>
    <property type="match status" value="1"/>
</dbReference>
<feature type="transmembrane region" description="Helical" evidence="9">
    <location>
        <begin position="37"/>
        <end position="56"/>
    </location>
</feature>
<keyword evidence="4" id="KW-0808">Transferase</keyword>
<dbReference type="PANTHER" id="PTHR43065:SF10">
    <property type="entry name" value="PEROXIDE STRESS-ACTIVATED HISTIDINE KINASE MAK3"/>
    <property type="match status" value="1"/>
</dbReference>
<feature type="transmembrane region" description="Helical" evidence="9">
    <location>
        <begin position="68"/>
        <end position="86"/>
    </location>
</feature>
<evidence type="ECO:0000313" key="11">
    <source>
        <dbReference type="EMBL" id="ETR71611.1"/>
    </source>
</evidence>
<feature type="transmembrane region" description="Helical" evidence="9">
    <location>
        <begin position="141"/>
        <end position="159"/>
    </location>
</feature>
<evidence type="ECO:0000256" key="2">
    <source>
        <dbReference type="ARBA" id="ARBA00012438"/>
    </source>
</evidence>
<organism evidence="11 12">
    <name type="scientific">Candidatus Magnetoglobus multicellularis str. Araruama</name>
    <dbReference type="NCBI Taxonomy" id="890399"/>
    <lineage>
        <taxon>Bacteria</taxon>
        <taxon>Pseudomonadati</taxon>
        <taxon>Thermodesulfobacteriota</taxon>
        <taxon>Desulfobacteria</taxon>
        <taxon>Desulfobacterales</taxon>
        <taxon>Desulfobacteraceae</taxon>
        <taxon>Candidatus Magnetoglobus</taxon>
    </lineage>
</organism>
<dbReference type="SUPFAM" id="SSF47384">
    <property type="entry name" value="Homodimeric domain of signal transducing histidine kinase"/>
    <property type="match status" value="1"/>
</dbReference>
<evidence type="ECO:0000256" key="8">
    <source>
        <dbReference type="ARBA" id="ARBA00023012"/>
    </source>
</evidence>
<dbReference type="InterPro" id="IPR035965">
    <property type="entry name" value="PAS-like_dom_sf"/>
</dbReference>
<dbReference type="PROSITE" id="PS50109">
    <property type="entry name" value="HIS_KIN"/>
    <property type="match status" value="1"/>
</dbReference>
<sequence>MMMLLGIQTRMNIIMPQYQNNTMSIGPTVHKRVTRLLFCRILIVTFMLGLATFIQFKAKSLSENSLTWIYVIIILHYVFSFIYLALLKRTKNVTLNIYLQLITDNLLITALVYVTGGISSIYSSFYHMVIIYSALFLNLRGSIIAACLSSILYGSLLDLEFYRIIHPMYAPQTQYSFSAGYAFASIFIYIVSFYTVAFLISVIVEKEKFTRRLLAKKASEFNKLDLLHRRIIESVGLGIITIDLSGRIQSMNQAAQSITEKQFETVFNQPITKTLTFIPDTCLSSKKQQKEPTEKEIHYWSNNEERIFSIAVTPLLDRKQFKIGEIIIIRDVTLIKEMEAETQKSKQLALIGEMAAGLAHEIRNPLASLGGSIQLLQKNLTLDLKNKRLMNIILRGRKQLENLVKDFLLLSKNSPKRMDEIHICHLIKETIESIKYAAAWNDNIHIQHMCLVENIITGNQTEIKEVIWNLTINAVQSMPDGGSLVIKSYEMNTKEGPHVSIQISDTGCGIENKAIGDIFTPFYTTKERGTGLGLAIVNRITESHGGKLSIKSTVGKGSCFTILLPISRKS</sequence>
<dbReference type="SUPFAM" id="SSF55874">
    <property type="entry name" value="ATPase domain of HSP90 chaperone/DNA topoisomerase II/histidine kinase"/>
    <property type="match status" value="1"/>
</dbReference>
<dbReference type="InterPro" id="IPR005467">
    <property type="entry name" value="His_kinase_dom"/>
</dbReference>
<dbReference type="InterPro" id="IPR036890">
    <property type="entry name" value="HATPase_C_sf"/>
</dbReference>
<dbReference type="CDD" id="cd00082">
    <property type="entry name" value="HisKA"/>
    <property type="match status" value="1"/>
</dbReference>
<dbReference type="InterPro" id="IPR003594">
    <property type="entry name" value="HATPase_dom"/>
</dbReference>
<accession>A0A1V1P9S9</accession>
<dbReference type="EC" id="2.7.13.3" evidence="2"/>
<keyword evidence="3" id="KW-0597">Phosphoprotein</keyword>
<keyword evidence="9" id="KW-0812">Transmembrane</keyword>
<dbReference type="Pfam" id="PF02518">
    <property type="entry name" value="HATPase_c"/>
    <property type="match status" value="1"/>
</dbReference>
<comment type="caution">
    <text evidence="11">The sequence shown here is derived from an EMBL/GenBank/DDBJ whole genome shotgun (WGS) entry which is preliminary data.</text>
</comment>
<dbReference type="InterPro" id="IPR013767">
    <property type="entry name" value="PAS_fold"/>
</dbReference>
<dbReference type="InterPro" id="IPR003661">
    <property type="entry name" value="HisK_dim/P_dom"/>
</dbReference>
<evidence type="ECO:0000259" key="10">
    <source>
        <dbReference type="PROSITE" id="PS50109"/>
    </source>
</evidence>